<protein>
    <submittedName>
        <fullName evidence="1">Uncharacterized protein</fullName>
    </submittedName>
</protein>
<organism evidence="1 2">
    <name type="scientific">Erythrobacter westpacificensis</name>
    <dbReference type="NCBI Taxonomy" id="1055231"/>
    <lineage>
        <taxon>Bacteria</taxon>
        <taxon>Pseudomonadati</taxon>
        <taxon>Pseudomonadota</taxon>
        <taxon>Alphaproteobacteria</taxon>
        <taxon>Sphingomonadales</taxon>
        <taxon>Erythrobacteraceae</taxon>
        <taxon>Erythrobacter/Porphyrobacter group</taxon>
        <taxon>Erythrobacter</taxon>
    </lineage>
</organism>
<sequence>MVALFKIAHQRTRMIREFGDPGAGRGHDEGIVLRFRRGGKYENGAEKGWQAKVHDYRSTVSFTHCAGSSTGGASSPTKRGLVLVM</sequence>
<gene>
    <name evidence="1" type="ORF">GCM10023208_06290</name>
</gene>
<dbReference type="Proteomes" id="UP001500518">
    <property type="component" value="Unassembled WGS sequence"/>
</dbReference>
<dbReference type="EMBL" id="BAABHV010000005">
    <property type="protein sequence ID" value="GAA5048785.1"/>
    <property type="molecule type" value="Genomic_DNA"/>
</dbReference>
<reference evidence="2" key="1">
    <citation type="journal article" date="2019" name="Int. J. Syst. Evol. Microbiol.">
        <title>The Global Catalogue of Microorganisms (GCM) 10K type strain sequencing project: providing services to taxonomists for standard genome sequencing and annotation.</title>
        <authorList>
            <consortium name="The Broad Institute Genomics Platform"/>
            <consortium name="The Broad Institute Genome Sequencing Center for Infectious Disease"/>
            <person name="Wu L."/>
            <person name="Ma J."/>
        </authorList>
    </citation>
    <scope>NUCLEOTIDE SEQUENCE [LARGE SCALE GENOMIC DNA]</scope>
    <source>
        <strain evidence="2">JCM 18014</strain>
    </source>
</reference>
<evidence type="ECO:0000313" key="1">
    <source>
        <dbReference type="EMBL" id="GAA5048785.1"/>
    </source>
</evidence>
<name>A0ABP9K242_9SPHN</name>
<comment type="caution">
    <text evidence="1">The sequence shown here is derived from an EMBL/GenBank/DDBJ whole genome shotgun (WGS) entry which is preliminary data.</text>
</comment>
<keyword evidence="2" id="KW-1185">Reference proteome</keyword>
<proteinExistence type="predicted"/>
<evidence type="ECO:0000313" key="2">
    <source>
        <dbReference type="Proteomes" id="UP001500518"/>
    </source>
</evidence>
<accession>A0ABP9K242</accession>